<name>A0A5C6YXR3_9FLAO</name>
<evidence type="ECO:0000313" key="3">
    <source>
        <dbReference type="Proteomes" id="UP000321497"/>
    </source>
</evidence>
<dbReference type="OrthoDB" id="1452931at2"/>
<comment type="caution">
    <text evidence="2">The sequence shown here is derived from an EMBL/GenBank/DDBJ whole genome shotgun (WGS) entry which is preliminary data.</text>
</comment>
<dbReference type="AlphaFoldDB" id="A0A5C6YXR3"/>
<dbReference type="Pfam" id="PF01527">
    <property type="entry name" value="HTH_Tnp_1"/>
    <property type="match status" value="1"/>
</dbReference>
<dbReference type="GO" id="GO:0004803">
    <property type="term" value="F:transposase activity"/>
    <property type="evidence" value="ECO:0007669"/>
    <property type="project" value="InterPro"/>
</dbReference>
<dbReference type="InterPro" id="IPR009057">
    <property type="entry name" value="Homeodomain-like_sf"/>
</dbReference>
<evidence type="ECO:0000256" key="1">
    <source>
        <dbReference type="SAM" id="Coils"/>
    </source>
</evidence>
<dbReference type="InterPro" id="IPR002514">
    <property type="entry name" value="Transposase_8"/>
</dbReference>
<protein>
    <submittedName>
        <fullName evidence="2">Transposase</fullName>
    </submittedName>
</protein>
<dbReference type="EMBL" id="VORT01000009">
    <property type="protein sequence ID" value="TXD72398.1"/>
    <property type="molecule type" value="Genomic_DNA"/>
</dbReference>
<dbReference type="Gene3D" id="1.10.10.10">
    <property type="entry name" value="Winged helix-like DNA-binding domain superfamily/Winged helix DNA-binding domain"/>
    <property type="match status" value="1"/>
</dbReference>
<dbReference type="GO" id="GO:0006313">
    <property type="term" value="P:DNA transposition"/>
    <property type="evidence" value="ECO:0007669"/>
    <property type="project" value="InterPro"/>
</dbReference>
<dbReference type="GO" id="GO:0003677">
    <property type="term" value="F:DNA binding"/>
    <property type="evidence" value="ECO:0007669"/>
    <property type="project" value="InterPro"/>
</dbReference>
<organism evidence="2 3">
    <name type="scientific">Aequorivita antarctica</name>
    <dbReference type="NCBI Taxonomy" id="153266"/>
    <lineage>
        <taxon>Bacteria</taxon>
        <taxon>Pseudomonadati</taxon>
        <taxon>Bacteroidota</taxon>
        <taxon>Flavobacteriia</taxon>
        <taxon>Flavobacteriales</taxon>
        <taxon>Flavobacteriaceae</taxon>
        <taxon>Aequorivita</taxon>
    </lineage>
</organism>
<feature type="coiled-coil region" evidence="1">
    <location>
        <begin position="64"/>
        <end position="91"/>
    </location>
</feature>
<dbReference type="SUPFAM" id="SSF46689">
    <property type="entry name" value="Homeodomain-like"/>
    <property type="match status" value="1"/>
</dbReference>
<accession>A0A5C6YXR3</accession>
<evidence type="ECO:0000313" key="2">
    <source>
        <dbReference type="EMBL" id="TXD72398.1"/>
    </source>
</evidence>
<reference evidence="2 3" key="1">
    <citation type="submission" date="2019-08" db="EMBL/GenBank/DDBJ databases">
        <title>Genome of Aequorivita antarctica SW49 (type strain).</title>
        <authorList>
            <person name="Bowman J.P."/>
        </authorList>
    </citation>
    <scope>NUCLEOTIDE SEQUENCE [LARGE SCALE GENOMIC DNA]</scope>
    <source>
        <strain evidence="2 3">SW49</strain>
    </source>
</reference>
<gene>
    <name evidence="2" type="ORF">ESU54_12425</name>
</gene>
<dbReference type="Proteomes" id="UP000321497">
    <property type="component" value="Unassembled WGS sequence"/>
</dbReference>
<dbReference type="InterPro" id="IPR036388">
    <property type="entry name" value="WH-like_DNA-bd_sf"/>
</dbReference>
<keyword evidence="1" id="KW-0175">Coiled coil</keyword>
<keyword evidence="3" id="KW-1185">Reference proteome</keyword>
<sequence>MKKENLKRTFDLSLKLDLIKQIERGELRVSEVSKIYGLSPTAIYKWLHKYSEMYKKQTRVIVEQKSLSKKNADLQSRIAALERSLGQKQLRIDYLEKVVEVASEELGMDIEKKSKRLS</sequence>
<proteinExistence type="predicted"/>